<dbReference type="InterPro" id="IPR046373">
    <property type="entry name" value="Acyl-CoA_Oxase/DH_mid-dom_sf"/>
</dbReference>
<keyword evidence="2" id="KW-0285">Flavoprotein</keyword>
<evidence type="ECO:0000256" key="10">
    <source>
        <dbReference type="ARBA" id="ARBA00034345"/>
    </source>
</evidence>
<reference evidence="16 17" key="1">
    <citation type="submission" date="2019-06" db="EMBL/GenBank/DDBJ databases">
        <title>Whole genome shotgun sequence of Corynebacterium variabile NBRC 15286.</title>
        <authorList>
            <person name="Hosoyama A."/>
            <person name="Uohara A."/>
            <person name="Ohji S."/>
            <person name="Ichikawa N."/>
        </authorList>
    </citation>
    <scope>NUCLEOTIDE SEQUENCE [LARGE SCALE GENOMIC DNA]</scope>
    <source>
        <strain evidence="16 17">NBRC 15286</strain>
    </source>
</reference>
<comment type="catalytic activity">
    <reaction evidence="13">
        <text>dibenzothiophene + 2 FMNH2 + 2 O2 = dibenzothiophene 5,5-dioxide + 2 FMN + 2 H2O + 2 H(+)</text>
        <dbReference type="Rhea" id="RHEA:49072"/>
        <dbReference type="ChEBI" id="CHEBI:15377"/>
        <dbReference type="ChEBI" id="CHEBI:15378"/>
        <dbReference type="ChEBI" id="CHEBI:15379"/>
        <dbReference type="ChEBI" id="CHEBI:23681"/>
        <dbReference type="ChEBI" id="CHEBI:57618"/>
        <dbReference type="ChEBI" id="CHEBI:58210"/>
        <dbReference type="ChEBI" id="CHEBI:90356"/>
        <dbReference type="EC" id="1.14.14.21"/>
    </reaction>
</comment>
<dbReference type="GO" id="GO:0050660">
    <property type="term" value="F:flavin adenine dinucleotide binding"/>
    <property type="evidence" value="ECO:0007669"/>
    <property type="project" value="InterPro"/>
</dbReference>
<organism evidence="16 17">
    <name type="scientific">Corynebacterium variabile</name>
    <dbReference type="NCBI Taxonomy" id="1727"/>
    <lineage>
        <taxon>Bacteria</taxon>
        <taxon>Bacillati</taxon>
        <taxon>Actinomycetota</taxon>
        <taxon>Actinomycetes</taxon>
        <taxon>Mycobacteriales</taxon>
        <taxon>Corynebacteriaceae</taxon>
        <taxon>Corynebacterium</taxon>
    </lineage>
</organism>
<evidence type="ECO:0000259" key="15">
    <source>
        <dbReference type="Pfam" id="PF08028"/>
    </source>
</evidence>
<evidence type="ECO:0000256" key="13">
    <source>
        <dbReference type="ARBA" id="ARBA00049456"/>
    </source>
</evidence>
<protein>
    <recommendedName>
        <fullName evidence="10">Dibenzothiophene monooxygenase</fullName>
        <ecNumber evidence="9">1.14.14.21</ecNumber>
    </recommendedName>
</protein>
<comment type="subcellular location">
    <subcellularLocation>
        <location evidence="1">Cytoplasm</location>
    </subcellularLocation>
</comment>
<dbReference type="PANTHER" id="PTHR43884">
    <property type="entry name" value="ACYL-COA DEHYDROGENASE"/>
    <property type="match status" value="1"/>
</dbReference>
<dbReference type="AlphaFoldDB" id="A0A4Y4C065"/>
<dbReference type="PANTHER" id="PTHR43884:SF12">
    <property type="entry name" value="ISOVALERYL-COA DEHYDROGENASE, MITOCHONDRIAL-RELATED"/>
    <property type="match status" value="1"/>
</dbReference>
<dbReference type="InterPro" id="IPR006091">
    <property type="entry name" value="Acyl-CoA_Oxase/DH_mid-dom"/>
</dbReference>
<keyword evidence="5" id="KW-0560">Oxidoreductase</keyword>
<dbReference type="Gene3D" id="1.20.140.10">
    <property type="entry name" value="Butyryl-CoA Dehydrogenase, subunit A, domain 3"/>
    <property type="match status" value="1"/>
</dbReference>
<feature type="domain" description="Acyl-CoA dehydrogenase C-terminal" evidence="15">
    <location>
        <begin position="245"/>
        <end position="344"/>
    </location>
</feature>
<dbReference type="RefSeq" id="WP_141330038.1">
    <property type="nucleotide sequence ID" value="NZ_BJNT01000013.1"/>
</dbReference>
<dbReference type="GO" id="GO:0004497">
    <property type="term" value="F:monooxygenase activity"/>
    <property type="evidence" value="ECO:0007669"/>
    <property type="project" value="UniProtKB-KW"/>
</dbReference>
<dbReference type="InterPro" id="IPR037069">
    <property type="entry name" value="AcylCoA_DH/ox_N_sf"/>
</dbReference>
<keyword evidence="6" id="KW-0503">Monooxygenase</keyword>
<dbReference type="InterPro" id="IPR013107">
    <property type="entry name" value="Acyl-CoA_DH_C"/>
</dbReference>
<name>A0A4Y4C065_9CORY</name>
<comment type="catalytic activity">
    <reaction evidence="11">
        <text>dibenzothiophene + FMNH2 + O2 = dibenzothiophene 5-oxide + FMN + H2O + H(+)</text>
        <dbReference type="Rhea" id="RHEA:49076"/>
        <dbReference type="ChEBI" id="CHEBI:15377"/>
        <dbReference type="ChEBI" id="CHEBI:15378"/>
        <dbReference type="ChEBI" id="CHEBI:15379"/>
        <dbReference type="ChEBI" id="CHEBI:23681"/>
        <dbReference type="ChEBI" id="CHEBI:23683"/>
        <dbReference type="ChEBI" id="CHEBI:57618"/>
        <dbReference type="ChEBI" id="CHEBI:58210"/>
    </reaction>
</comment>
<dbReference type="Pfam" id="PF02770">
    <property type="entry name" value="Acyl-CoA_dh_M"/>
    <property type="match status" value="1"/>
</dbReference>
<evidence type="ECO:0000256" key="2">
    <source>
        <dbReference type="ARBA" id="ARBA00022630"/>
    </source>
</evidence>
<dbReference type="InterPro" id="IPR036250">
    <property type="entry name" value="AcylCo_DH-like_C"/>
</dbReference>
<dbReference type="SUPFAM" id="SSF56645">
    <property type="entry name" value="Acyl-CoA dehydrogenase NM domain-like"/>
    <property type="match status" value="1"/>
</dbReference>
<proteinExistence type="inferred from homology"/>
<sequence>MTAVLTGPATAARAVAAVVSGDAADHTGRAHRIKDAVTALKPSGLLAATVPARLGGPELPPSQIADALRILATADGSLAQIPQSHFTFSRWLFAGDHPGYEEYWAERLLTGALIANAQAERDPVTLHHKALNGTKIFCTGSPFADVLAVTARRPGDDRQTVAAFLDAGSPGIRVHDDWDALGQRFTGSGTVTLEDAAVPDHRVHTFDRALALPGYGAFAQLLHTAIDVGIAASALDSGLVATTSTDDLTAQLAGELTAQRFAAEAVLEKAGRALDALWSRPDPTDADRADAALQVAAAKVTTGALTVDVASRIFELTGTRGTAAHGDDGLDRHWRDLRTHTLHERRRDKAAVLGRAALTGEAPELGPQL</sequence>
<evidence type="ECO:0000259" key="14">
    <source>
        <dbReference type="Pfam" id="PF02770"/>
    </source>
</evidence>
<dbReference type="GeneID" id="82887836"/>
<keyword evidence="3" id="KW-0288">FMN</keyword>
<dbReference type="GO" id="GO:0008470">
    <property type="term" value="F:3-methylbutanoyl-CoA dehydrogenase activity"/>
    <property type="evidence" value="ECO:0007669"/>
    <property type="project" value="TreeGrafter"/>
</dbReference>
<comment type="catalytic activity">
    <reaction evidence="12">
        <text>dibenzothiophene 5-oxide + FMNH2 + O2 = dibenzothiophene 5,5-dioxide + FMN + H2O + H(+)</text>
        <dbReference type="Rhea" id="RHEA:49080"/>
        <dbReference type="ChEBI" id="CHEBI:15377"/>
        <dbReference type="ChEBI" id="CHEBI:15378"/>
        <dbReference type="ChEBI" id="CHEBI:15379"/>
        <dbReference type="ChEBI" id="CHEBI:23683"/>
        <dbReference type="ChEBI" id="CHEBI:57618"/>
        <dbReference type="ChEBI" id="CHEBI:58210"/>
        <dbReference type="ChEBI" id="CHEBI:90356"/>
    </reaction>
</comment>
<evidence type="ECO:0000256" key="9">
    <source>
        <dbReference type="ARBA" id="ARBA00034328"/>
    </source>
</evidence>
<comment type="pathway">
    <text evidence="7">Sulfur metabolism; dibenzothiophene degradation.</text>
</comment>
<evidence type="ECO:0000256" key="5">
    <source>
        <dbReference type="ARBA" id="ARBA00023002"/>
    </source>
</evidence>
<dbReference type="GO" id="GO:0005737">
    <property type="term" value="C:cytoplasm"/>
    <property type="evidence" value="ECO:0007669"/>
    <property type="project" value="UniProtKB-SubCell"/>
</dbReference>
<evidence type="ECO:0000256" key="11">
    <source>
        <dbReference type="ARBA" id="ARBA00047859"/>
    </source>
</evidence>
<evidence type="ECO:0000256" key="8">
    <source>
        <dbReference type="ARBA" id="ARBA00034317"/>
    </source>
</evidence>
<dbReference type="Pfam" id="PF08028">
    <property type="entry name" value="Acyl-CoA_dh_2"/>
    <property type="match status" value="1"/>
</dbReference>
<evidence type="ECO:0000256" key="7">
    <source>
        <dbReference type="ARBA" id="ARBA00034307"/>
    </source>
</evidence>
<dbReference type="Proteomes" id="UP000319986">
    <property type="component" value="Unassembled WGS sequence"/>
</dbReference>
<evidence type="ECO:0000256" key="1">
    <source>
        <dbReference type="ARBA" id="ARBA00004496"/>
    </source>
</evidence>
<evidence type="ECO:0000256" key="12">
    <source>
        <dbReference type="ARBA" id="ARBA00048445"/>
    </source>
</evidence>
<dbReference type="Gene3D" id="1.10.540.10">
    <property type="entry name" value="Acyl-CoA dehydrogenase/oxidase, N-terminal domain"/>
    <property type="match status" value="1"/>
</dbReference>
<evidence type="ECO:0000256" key="6">
    <source>
        <dbReference type="ARBA" id="ARBA00023033"/>
    </source>
</evidence>
<evidence type="ECO:0000256" key="4">
    <source>
        <dbReference type="ARBA" id="ARBA00022741"/>
    </source>
</evidence>
<evidence type="ECO:0000313" key="16">
    <source>
        <dbReference type="EMBL" id="GEC86395.1"/>
    </source>
</evidence>
<accession>A0A4Y4C065</accession>
<dbReference type="PIRSF" id="PIRSF016578">
    <property type="entry name" value="HsaA"/>
    <property type="match status" value="1"/>
</dbReference>
<dbReference type="Gene3D" id="2.40.110.10">
    <property type="entry name" value="Butyryl-CoA Dehydrogenase, subunit A, domain 2"/>
    <property type="match status" value="1"/>
</dbReference>
<dbReference type="EC" id="1.14.14.21" evidence="9"/>
<evidence type="ECO:0000256" key="3">
    <source>
        <dbReference type="ARBA" id="ARBA00022643"/>
    </source>
</evidence>
<dbReference type="InterPro" id="IPR009100">
    <property type="entry name" value="AcylCoA_DH/oxidase_NM_dom_sf"/>
</dbReference>
<evidence type="ECO:0000313" key="17">
    <source>
        <dbReference type="Proteomes" id="UP000319986"/>
    </source>
</evidence>
<feature type="domain" description="Acyl-CoA oxidase/dehydrogenase middle" evidence="14">
    <location>
        <begin position="130"/>
        <end position="195"/>
    </location>
</feature>
<dbReference type="EMBL" id="BJNT01000013">
    <property type="protein sequence ID" value="GEC86395.1"/>
    <property type="molecule type" value="Genomic_DNA"/>
</dbReference>
<gene>
    <name evidence="16" type="ORF">CVA01_17090</name>
</gene>
<comment type="caution">
    <text evidence="16">The sequence shown here is derived from an EMBL/GenBank/DDBJ whole genome shotgun (WGS) entry which is preliminary data.</text>
</comment>
<keyword evidence="4" id="KW-0547">Nucleotide-binding</keyword>
<dbReference type="SUPFAM" id="SSF47203">
    <property type="entry name" value="Acyl-CoA dehydrogenase C-terminal domain-like"/>
    <property type="match status" value="1"/>
</dbReference>
<comment type="similarity">
    <text evidence="8">Belongs to the DszC flavin monooxygenase family.</text>
</comment>
<dbReference type="GO" id="GO:0006552">
    <property type="term" value="P:L-leucine catabolic process"/>
    <property type="evidence" value="ECO:0007669"/>
    <property type="project" value="TreeGrafter"/>
</dbReference>